<dbReference type="GO" id="GO:0008270">
    <property type="term" value="F:zinc ion binding"/>
    <property type="evidence" value="ECO:0007669"/>
    <property type="project" value="UniProtKB-KW"/>
</dbReference>
<keyword evidence="4" id="KW-0862">Zinc</keyword>
<dbReference type="AlphaFoldDB" id="A0A7K9C5U2"/>
<evidence type="ECO:0000256" key="3">
    <source>
        <dbReference type="ARBA" id="ARBA00022771"/>
    </source>
</evidence>
<dbReference type="PANTHER" id="PTHR23226">
    <property type="entry name" value="ZINC FINGER AND SCAN DOMAIN-CONTAINING"/>
    <property type="match status" value="1"/>
</dbReference>
<evidence type="ECO:0000256" key="5">
    <source>
        <dbReference type="PROSITE-ProRule" id="PRU00042"/>
    </source>
</evidence>
<name>A0A7K9C5U2_9PICI</name>
<feature type="non-terminal residue" evidence="7">
    <location>
        <position position="1"/>
    </location>
</feature>
<dbReference type="Gene3D" id="3.30.160.60">
    <property type="entry name" value="Classic Zinc Finger"/>
    <property type="match status" value="2"/>
</dbReference>
<dbReference type="SMART" id="SM00355">
    <property type="entry name" value="ZnF_C2H2"/>
    <property type="match status" value="1"/>
</dbReference>
<dbReference type="GO" id="GO:0000981">
    <property type="term" value="F:DNA-binding transcription factor activity, RNA polymerase II-specific"/>
    <property type="evidence" value="ECO:0007669"/>
    <property type="project" value="TreeGrafter"/>
</dbReference>
<dbReference type="SUPFAM" id="SSF57667">
    <property type="entry name" value="beta-beta-alpha zinc fingers"/>
    <property type="match status" value="1"/>
</dbReference>
<comment type="caution">
    <text evidence="7">The sequence shown here is derived from an EMBL/GenBank/DDBJ whole genome shotgun (WGS) entry which is preliminary data.</text>
</comment>
<organism evidence="7 8">
    <name type="scientific">Psilopogon haemacephalus</name>
    <name type="common">coppersmith barbet</name>
    <dbReference type="NCBI Taxonomy" id="2585815"/>
    <lineage>
        <taxon>Eukaryota</taxon>
        <taxon>Metazoa</taxon>
        <taxon>Chordata</taxon>
        <taxon>Craniata</taxon>
        <taxon>Vertebrata</taxon>
        <taxon>Euteleostomi</taxon>
        <taxon>Archelosauria</taxon>
        <taxon>Archosauria</taxon>
        <taxon>Dinosauria</taxon>
        <taxon>Saurischia</taxon>
        <taxon>Theropoda</taxon>
        <taxon>Coelurosauria</taxon>
        <taxon>Aves</taxon>
        <taxon>Neognathae</taxon>
        <taxon>Neoaves</taxon>
        <taxon>Telluraves</taxon>
        <taxon>Coraciimorphae</taxon>
        <taxon>Piciformes</taxon>
        <taxon>Megalaimidae</taxon>
        <taxon>Psilopogon</taxon>
    </lineage>
</organism>
<accession>A0A7K9C5U2</accession>
<keyword evidence="1" id="KW-0479">Metal-binding</keyword>
<gene>
    <name evidence="7" type="primary">Znf879_1</name>
    <name evidence="7" type="ORF">PSIHAE_R01515</name>
</gene>
<feature type="non-terminal residue" evidence="7">
    <location>
        <position position="56"/>
    </location>
</feature>
<dbReference type="Pfam" id="PF00096">
    <property type="entry name" value="zf-C2H2"/>
    <property type="match status" value="1"/>
</dbReference>
<dbReference type="FunFam" id="3.30.160.60:FF:002343">
    <property type="entry name" value="Zinc finger protein 33A"/>
    <property type="match status" value="1"/>
</dbReference>
<evidence type="ECO:0000313" key="8">
    <source>
        <dbReference type="Proteomes" id="UP000574528"/>
    </source>
</evidence>
<dbReference type="OrthoDB" id="9439903at2759"/>
<dbReference type="EMBL" id="VWZI01012468">
    <property type="protein sequence ID" value="NXG47458.1"/>
    <property type="molecule type" value="Genomic_DNA"/>
</dbReference>
<protein>
    <submittedName>
        <fullName evidence="7">ZN879 protein</fullName>
    </submittedName>
</protein>
<dbReference type="GO" id="GO:0000978">
    <property type="term" value="F:RNA polymerase II cis-regulatory region sequence-specific DNA binding"/>
    <property type="evidence" value="ECO:0007669"/>
    <property type="project" value="TreeGrafter"/>
</dbReference>
<dbReference type="PROSITE" id="PS00028">
    <property type="entry name" value="ZINC_FINGER_C2H2_1"/>
    <property type="match status" value="1"/>
</dbReference>
<dbReference type="PROSITE" id="PS50157">
    <property type="entry name" value="ZINC_FINGER_C2H2_2"/>
    <property type="match status" value="1"/>
</dbReference>
<dbReference type="InterPro" id="IPR036236">
    <property type="entry name" value="Znf_C2H2_sf"/>
</dbReference>
<feature type="domain" description="C2H2-type" evidence="6">
    <location>
        <begin position="21"/>
        <end position="48"/>
    </location>
</feature>
<evidence type="ECO:0000313" key="7">
    <source>
        <dbReference type="EMBL" id="NXG47458.1"/>
    </source>
</evidence>
<sequence length="56" mass="6314">SFSYRSYLNVQTCTHAGEKPFTCPDCGKSFRQSGNLTRHRRIHSGEKPYSCADCGQ</sequence>
<dbReference type="Proteomes" id="UP000574528">
    <property type="component" value="Unassembled WGS sequence"/>
</dbReference>
<evidence type="ECO:0000259" key="6">
    <source>
        <dbReference type="PROSITE" id="PS50157"/>
    </source>
</evidence>
<evidence type="ECO:0000256" key="1">
    <source>
        <dbReference type="ARBA" id="ARBA00022723"/>
    </source>
</evidence>
<evidence type="ECO:0000256" key="4">
    <source>
        <dbReference type="ARBA" id="ARBA00022833"/>
    </source>
</evidence>
<reference evidence="7 8" key="1">
    <citation type="submission" date="2019-09" db="EMBL/GenBank/DDBJ databases">
        <title>Bird 10,000 Genomes (B10K) Project - Family phase.</title>
        <authorList>
            <person name="Zhang G."/>
        </authorList>
    </citation>
    <scope>NUCLEOTIDE SEQUENCE [LARGE SCALE GENOMIC DNA]</scope>
    <source>
        <strain evidence="7">B10K-DU-001-24</strain>
        <tissue evidence="7">Muscle</tissue>
    </source>
</reference>
<evidence type="ECO:0000256" key="2">
    <source>
        <dbReference type="ARBA" id="ARBA00022737"/>
    </source>
</evidence>
<keyword evidence="3 5" id="KW-0863">Zinc-finger</keyword>
<dbReference type="PANTHER" id="PTHR23226:SF397">
    <property type="entry name" value="C2H2-TYPE DOMAIN-CONTAINING PROTEIN"/>
    <property type="match status" value="1"/>
</dbReference>
<keyword evidence="8" id="KW-1185">Reference proteome</keyword>
<keyword evidence="2" id="KW-0677">Repeat</keyword>
<proteinExistence type="predicted"/>
<dbReference type="InterPro" id="IPR013087">
    <property type="entry name" value="Znf_C2H2_type"/>
</dbReference>